<sequence length="76" mass="8347">MATLDAVTSKKKPSEVSAEEFAAQELVRIATARGQSRLNAEFPEVAEYLDTAPMLSETGNRAADQAFDPLLLHDRR</sequence>
<gene>
    <name evidence="1" type="ORF">AB0I48_28980</name>
</gene>
<dbReference type="Proteomes" id="UP001551695">
    <property type="component" value="Unassembled WGS sequence"/>
</dbReference>
<evidence type="ECO:0000313" key="2">
    <source>
        <dbReference type="Proteomes" id="UP001551695"/>
    </source>
</evidence>
<keyword evidence="2" id="KW-1185">Reference proteome</keyword>
<protein>
    <submittedName>
        <fullName evidence="1">Uncharacterized protein</fullName>
    </submittedName>
</protein>
<organism evidence="1 2">
    <name type="scientific">Nocardia aurea</name>
    <dbReference type="NCBI Taxonomy" id="2144174"/>
    <lineage>
        <taxon>Bacteria</taxon>
        <taxon>Bacillati</taxon>
        <taxon>Actinomycetota</taxon>
        <taxon>Actinomycetes</taxon>
        <taxon>Mycobacteriales</taxon>
        <taxon>Nocardiaceae</taxon>
        <taxon>Nocardia</taxon>
    </lineage>
</organism>
<comment type="caution">
    <text evidence="1">The sequence shown here is derived from an EMBL/GenBank/DDBJ whole genome shotgun (WGS) entry which is preliminary data.</text>
</comment>
<name>A0ABV3G1U5_9NOCA</name>
<dbReference type="EMBL" id="JBFAKC010000016">
    <property type="protein sequence ID" value="MEV0711598.1"/>
    <property type="molecule type" value="Genomic_DNA"/>
</dbReference>
<reference evidence="1 2" key="1">
    <citation type="submission" date="2024-06" db="EMBL/GenBank/DDBJ databases">
        <title>The Natural Products Discovery Center: Release of the First 8490 Sequenced Strains for Exploring Actinobacteria Biosynthetic Diversity.</title>
        <authorList>
            <person name="Kalkreuter E."/>
            <person name="Kautsar S.A."/>
            <person name="Yang D."/>
            <person name="Bader C.D."/>
            <person name="Teijaro C.N."/>
            <person name="Fluegel L."/>
            <person name="Davis C.M."/>
            <person name="Simpson J.R."/>
            <person name="Lauterbach L."/>
            <person name="Steele A.D."/>
            <person name="Gui C."/>
            <person name="Meng S."/>
            <person name="Li G."/>
            <person name="Viehrig K."/>
            <person name="Ye F."/>
            <person name="Su P."/>
            <person name="Kiefer A.F."/>
            <person name="Nichols A."/>
            <person name="Cepeda A.J."/>
            <person name="Yan W."/>
            <person name="Fan B."/>
            <person name="Jiang Y."/>
            <person name="Adhikari A."/>
            <person name="Zheng C.-J."/>
            <person name="Schuster L."/>
            <person name="Cowan T.M."/>
            <person name="Smanski M.J."/>
            <person name="Chevrette M.G."/>
            <person name="De Carvalho L.P.S."/>
            <person name="Shen B."/>
        </authorList>
    </citation>
    <scope>NUCLEOTIDE SEQUENCE [LARGE SCALE GENOMIC DNA]</scope>
    <source>
        <strain evidence="1 2">NPDC050403</strain>
    </source>
</reference>
<dbReference type="RefSeq" id="WP_357788123.1">
    <property type="nucleotide sequence ID" value="NZ_JBFAKC010000016.1"/>
</dbReference>
<evidence type="ECO:0000313" key="1">
    <source>
        <dbReference type="EMBL" id="MEV0711598.1"/>
    </source>
</evidence>
<proteinExistence type="predicted"/>
<accession>A0ABV3G1U5</accession>